<protein>
    <recommendedName>
        <fullName evidence="4">PE-PGRS family protein</fullName>
    </recommendedName>
</protein>
<dbReference type="Proteomes" id="UP000093985">
    <property type="component" value="Unassembled WGS sequence"/>
</dbReference>
<evidence type="ECO:0000313" key="2">
    <source>
        <dbReference type="EMBL" id="OBG05583.1"/>
    </source>
</evidence>
<evidence type="ECO:0000256" key="1">
    <source>
        <dbReference type="SAM" id="SignalP"/>
    </source>
</evidence>
<sequence>MQSALKPYATAGVAILGASFLAVTPVATPASSLSAVRDVALTADGSVFGDFMAPWLAQYNIAAENATVLANNFYLAPGVGLQQIIANLTDYAQQLADDPTKLAAITMQMQEDLKAVNDAYTLWDAGQSTIDATTLHTVNASDLSTLFFGHDLILQLLPQFLPADVDPELVTPIVNFMASPASAMIMGMLGPSLSPWVALMNSISDGDGLNETMANMVGAYFNGATLNLDSLLPLIADSGFLPEGTTISHLEFALGGLFTTGSVGQHAYELFDSSGNVVHSIQAVGGSMFNALGLTLGTSILPGLTIELAGQPVGPIAAWEAWSQTVAGLLDGGKGVSPWAWDGKNGGTPPPALPPLTGGSLPLIPTDIFDDGGAPGGADAAGFDLADIAAAFGVEIPA</sequence>
<organism evidence="2 3">
    <name type="scientific">Mycolicibacter sinensis (strain JDM601)</name>
    <name type="common">Mycobacterium sinense</name>
    <dbReference type="NCBI Taxonomy" id="875328"/>
    <lineage>
        <taxon>Bacteria</taxon>
        <taxon>Bacillati</taxon>
        <taxon>Actinomycetota</taxon>
        <taxon>Actinomycetes</taxon>
        <taxon>Mycobacteriales</taxon>
        <taxon>Mycobacteriaceae</taxon>
        <taxon>Mycolicibacter</taxon>
    </lineage>
</organism>
<feature type="signal peptide" evidence="1">
    <location>
        <begin position="1"/>
        <end position="22"/>
    </location>
</feature>
<proteinExistence type="predicted"/>
<keyword evidence="1" id="KW-0732">Signal</keyword>
<evidence type="ECO:0008006" key="4">
    <source>
        <dbReference type="Google" id="ProtNLM"/>
    </source>
</evidence>
<dbReference type="OrthoDB" id="4370634at2"/>
<name>A0A1A2E3T6_MYCSD</name>
<comment type="caution">
    <text evidence="2">The sequence shown here is derived from an EMBL/GenBank/DDBJ whole genome shotgun (WGS) entry which is preliminary data.</text>
</comment>
<dbReference type="RefSeq" id="WP_064855392.1">
    <property type="nucleotide sequence ID" value="NZ_LZIM01000088.1"/>
</dbReference>
<evidence type="ECO:0000313" key="3">
    <source>
        <dbReference type="Proteomes" id="UP000093985"/>
    </source>
</evidence>
<dbReference type="NCBIfam" id="NF033942">
    <property type="entry name" value="GjpA"/>
    <property type="match status" value="1"/>
</dbReference>
<accession>A0A1A2E3T6</accession>
<dbReference type="InterPro" id="IPR049934">
    <property type="entry name" value="GjpA-like"/>
</dbReference>
<feature type="chain" id="PRO_5039712713" description="PE-PGRS family protein" evidence="1">
    <location>
        <begin position="23"/>
        <end position="398"/>
    </location>
</feature>
<dbReference type="EMBL" id="LZIN01000058">
    <property type="protein sequence ID" value="OBG05583.1"/>
    <property type="molecule type" value="Genomic_DNA"/>
</dbReference>
<gene>
    <name evidence="2" type="ORF">A5771_10130</name>
</gene>
<dbReference type="AlphaFoldDB" id="A0A1A2E3T6"/>
<reference evidence="3" key="1">
    <citation type="submission" date="2016-06" db="EMBL/GenBank/DDBJ databases">
        <authorList>
            <person name="Sutton G."/>
            <person name="Brinkac L."/>
            <person name="Sanka R."/>
            <person name="Adams M."/>
            <person name="Lau E."/>
            <person name="Mehaffy C."/>
            <person name="Tameris M."/>
            <person name="Hatherill M."/>
            <person name="Hanekom W."/>
            <person name="Mahomed H."/>
            <person name="Mcshane H."/>
        </authorList>
    </citation>
    <scope>NUCLEOTIDE SEQUENCE [LARGE SCALE GENOMIC DNA]</scope>
    <source>
        <strain evidence="3">852014-51077_SCH5608930-a</strain>
    </source>
</reference>